<dbReference type="GeneID" id="37069925"/>
<evidence type="ECO:0000313" key="3">
    <source>
        <dbReference type="Proteomes" id="UP000247233"/>
    </source>
</evidence>
<dbReference type="AlphaFoldDB" id="A0A317X867"/>
<feature type="region of interest" description="Disordered" evidence="1">
    <location>
        <begin position="52"/>
        <end position="75"/>
    </location>
</feature>
<dbReference type="RefSeq" id="XP_025404509.1">
    <property type="nucleotide sequence ID" value="XM_025547688.1"/>
</dbReference>
<protein>
    <submittedName>
        <fullName evidence="2">Uncharacterized protein</fullName>
    </submittedName>
</protein>
<dbReference type="STRING" id="1448321.A0A317X867"/>
<dbReference type="Proteomes" id="UP000247233">
    <property type="component" value="Unassembled WGS sequence"/>
</dbReference>
<dbReference type="OrthoDB" id="2537141at2759"/>
<feature type="region of interest" description="Disordered" evidence="1">
    <location>
        <begin position="545"/>
        <end position="568"/>
    </location>
</feature>
<keyword evidence="3" id="KW-1185">Reference proteome</keyword>
<gene>
    <name evidence="2" type="ORF">BO70DRAFT_425437</name>
</gene>
<sequence length="607" mass="67517">MSMLPPAVHRRIEEWMSNCHYENPRSRVLVSHPPKPAPLSLAALRQLDQAIEQPAPLPENEHRGYERRPRHKTKEDRYEYKVRKGPGKGERVSKRGTKVTNDNFHAANVPCDRLTLNPKHARGIFNKGKASPPIRALPTETPDLVGFSTSWNSYAGPRRLPDPGFSERCFLRGSEASAPNENDSVDESMEGGVGCNYPGFHARSAADPVVDYLYSEDWGARGGVSSGQWQETGAPTYEELATGFDKPRQRVERQDEAVRAAAATYRPPVVSSGQGWRQDETPKASAAACRSSKLPPNPAPGLFKFHSRTTDSKPRQTQADNMGEDASFQRRTAPERNSPCSEVQPQNYPTYAIQAHTQQVDEAAPGKNLSFPEQEVRPDRSGLLSPNPGWQSNPVLERESHNSVENRCRDMDLSDGEWDFAKSDCYSPLSQIDAKSDSSMSSFLFVDNTRQHQASQMSHTSPTLNVGTPQHEDRYYSLGIEDILSEMPYAPNPSVVSDTGAYTEDCLKDLEAAIYGHETLASPQGTMQGVMNLAADQMYPNSREHACGGHSQQAQELTAEPAPANFSSTPWLETRVRGLYRDRANTAGWDTDINDSLGEFWQPRRLY</sequence>
<accession>A0A317X867</accession>
<feature type="compositionally biased region" description="Basic and acidic residues" evidence="1">
    <location>
        <begin position="59"/>
        <end position="75"/>
    </location>
</feature>
<dbReference type="EMBL" id="MSFL01000001">
    <property type="protein sequence ID" value="PWY92770.1"/>
    <property type="molecule type" value="Genomic_DNA"/>
</dbReference>
<dbReference type="VEuPathDB" id="FungiDB:BO70DRAFT_425437"/>
<organism evidence="2 3">
    <name type="scientific">Aspergillus heteromorphus CBS 117.55</name>
    <dbReference type="NCBI Taxonomy" id="1448321"/>
    <lineage>
        <taxon>Eukaryota</taxon>
        <taxon>Fungi</taxon>
        <taxon>Dikarya</taxon>
        <taxon>Ascomycota</taxon>
        <taxon>Pezizomycotina</taxon>
        <taxon>Eurotiomycetes</taxon>
        <taxon>Eurotiomycetidae</taxon>
        <taxon>Eurotiales</taxon>
        <taxon>Aspergillaceae</taxon>
        <taxon>Aspergillus</taxon>
        <taxon>Aspergillus subgen. Circumdati</taxon>
    </lineage>
</organism>
<feature type="region of interest" description="Disordered" evidence="1">
    <location>
        <begin position="372"/>
        <end position="403"/>
    </location>
</feature>
<evidence type="ECO:0000256" key="1">
    <source>
        <dbReference type="SAM" id="MobiDB-lite"/>
    </source>
</evidence>
<evidence type="ECO:0000313" key="2">
    <source>
        <dbReference type="EMBL" id="PWY92770.1"/>
    </source>
</evidence>
<reference evidence="2 3" key="1">
    <citation type="submission" date="2016-12" db="EMBL/GenBank/DDBJ databases">
        <title>The genomes of Aspergillus section Nigri reveals drivers in fungal speciation.</title>
        <authorList>
            <consortium name="DOE Joint Genome Institute"/>
            <person name="Vesth T.C."/>
            <person name="Nybo J."/>
            <person name="Theobald S."/>
            <person name="Brandl J."/>
            <person name="Frisvad J.C."/>
            <person name="Nielsen K.F."/>
            <person name="Lyhne E.K."/>
            <person name="Kogle M.E."/>
            <person name="Kuo A."/>
            <person name="Riley R."/>
            <person name="Clum A."/>
            <person name="Nolan M."/>
            <person name="Lipzen A."/>
            <person name="Salamov A."/>
            <person name="Henrissat B."/>
            <person name="Wiebenga A."/>
            <person name="De Vries R.P."/>
            <person name="Grigoriev I.V."/>
            <person name="Mortensen U.H."/>
            <person name="Andersen M.R."/>
            <person name="Baker S.E."/>
        </authorList>
    </citation>
    <scope>NUCLEOTIDE SEQUENCE [LARGE SCALE GENOMIC DNA]</scope>
    <source>
        <strain evidence="2 3">CBS 117.55</strain>
    </source>
</reference>
<name>A0A317X867_9EURO</name>
<comment type="caution">
    <text evidence="2">The sequence shown here is derived from an EMBL/GenBank/DDBJ whole genome shotgun (WGS) entry which is preliminary data.</text>
</comment>
<proteinExistence type="predicted"/>
<feature type="region of interest" description="Disordered" evidence="1">
    <location>
        <begin position="269"/>
        <end position="343"/>
    </location>
</feature>